<dbReference type="Pfam" id="PF03803">
    <property type="entry name" value="Scramblase"/>
    <property type="match status" value="2"/>
</dbReference>
<comment type="similarity">
    <text evidence="1 2">Belongs to the phospholipid scramblase family.</text>
</comment>
<feature type="region of interest" description="Disordered" evidence="3">
    <location>
        <begin position="42"/>
        <end position="66"/>
    </location>
</feature>
<accession>A0ABN9WPK3</accession>
<evidence type="ECO:0000256" key="2">
    <source>
        <dbReference type="RuleBase" id="RU363116"/>
    </source>
</evidence>
<dbReference type="InterPro" id="IPR005552">
    <property type="entry name" value="Scramblase"/>
</dbReference>
<sequence length="374" mass="40605">HVWAAAAADDGGPGAVDAVWRLPAGLWHHAWASAVPVPLLPGGQRGPAAPGGADGHANGRRRAPAADDDLPHAAAQMWGGPPQQQMMAAPMQLMQVDPFMMLSSLQQVKIEEKMNMMETAAGLMGELMGVDMELEMANKYVVQTMQGHNLFFAVEQTDFCNRQCGGDCRGIDIDVVVLGQDPKATQAAENQFDWSFNPFGKVDLSNSQKFFHMHKDCQCTCCCFNRPIIDVVSAVTGQTLGRIRDPWACCDMTFELMDANGEPTLTAKGGCCQLGLICPCPCGPCREVKFTVNDAKSGEEVASLKKIVPDCLKFIAADDVDNYEVEFGQIQNPEWKAMLIALSLFIDFRYFNTRSDKNDGASDGVFGGDDGGWQ</sequence>
<gene>
    <name evidence="4" type="ORF">PCOR1329_LOCUS68199</name>
</gene>
<keyword evidence="5" id="KW-1185">Reference proteome</keyword>
<evidence type="ECO:0000313" key="4">
    <source>
        <dbReference type="EMBL" id="CAK0886999.1"/>
    </source>
</evidence>
<proteinExistence type="inferred from homology"/>
<dbReference type="EMBL" id="CAUYUJ010018882">
    <property type="protein sequence ID" value="CAK0886999.1"/>
    <property type="molecule type" value="Genomic_DNA"/>
</dbReference>
<dbReference type="PANTHER" id="PTHR23248:SF9">
    <property type="entry name" value="PHOSPHOLIPID SCRAMBLASE"/>
    <property type="match status" value="1"/>
</dbReference>
<evidence type="ECO:0000256" key="3">
    <source>
        <dbReference type="SAM" id="MobiDB-lite"/>
    </source>
</evidence>
<evidence type="ECO:0000313" key="5">
    <source>
        <dbReference type="Proteomes" id="UP001189429"/>
    </source>
</evidence>
<comment type="caution">
    <text evidence="4">The sequence shown here is derived from an EMBL/GenBank/DDBJ whole genome shotgun (WGS) entry which is preliminary data.</text>
</comment>
<evidence type="ECO:0000256" key="1">
    <source>
        <dbReference type="ARBA" id="ARBA00005350"/>
    </source>
</evidence>
<dbReference type="PANTHER" id="PTHR23248">
    <property type="entry name" value="PHOSPHOLIPID SCRAMBLASE-RELATED"/>
    <property type="match status" value="1"/>
</dbReference>
<reference evidence="4" key="1">
    <citation type="submission" date="2023-10" db="EMBL/GenBank/DDBJ databases">
        <authorList>
            <person name="Chen Y."/>
            <person name="Shah S."/>
            <person name="Dougan E. K."/>
            <person name="Thang M."/>
            <person name="Chan C."/>
        </authorList>
    </citation>
    <scope>NUCLEOTIDE SEQUENCE [LARGE SCALE GENOMIC DNA]</scope>
</reference>
<protein>
    <recommendedName>
        <fullName evidence="2">Phospholipid scramblase</fullName>
    </recommendedName>
</protein>
<name>A0ABN9WPK3_9DINO</name>
<feature type="compositionally biased region" description="Low complexity" evidence="3">
    <location>
        <begin position="42"/>
        <end position="51"/>
    </location>
</feature>
<organism evidence="4 5">
    <name type="scientific">Prorocentrum cordatum</name>
    <dbReference type="NCBI Taxonomy" id="2364126"/>
    <lineage>
        <taxon>Eukaryota</taxon>
        <taxon>Sar</taxon>
        <taxon>Alveolata</taxon>
        <taxon>Dinophyceae</taxon>
        <taxon>Prorocentrales</taxon>
        <taxon>Prorocentraceae</taxon>
        <taxon>Prorocentrum</taxon>
    </lineage>
</organism>
<dbReference type="Proteomes" id="UP001189429">
    <property type="component" value="Unassembled WGS sequence"/>
</dbReference>
<feature type="non-terminal residue" evidence="4">
    <location>
        <position position="1"/>
    </location>
</feature>